<name>A0A4S2F7S5_9BACT</name>
<sequence>MNLHSDKEAFKEIIALAAEHFGYEQSHVEKDYWVSKILRDISMSEYADKTYFKGGTSLSKAYGLIERFSEDLDLFVFTGDKGASKQAEKTLNKKLSKYIAEL</sequence>
<dbReference type="AlphaFoldDB" id="A0A4S2F7S5"/>
<keyword evidence="1" id="KW-0808">Transferase</keyword>
<dbReference type="InterPro" id="IPR014942">
    <property type="entry name" value="AbiEii"/>
</dbReference>
<protein>
    <submittedName>
        <fullName evidence="1">Nucleotidyl transferase AbiEii/AbiGii toxin family protein</fullName>
    </submittedName>
</protein>
<accession>A0A4S2F7S5</accession>
<dbReference type="Proteomes" id="UP000310760">
    <property type="component" value="Unassembled WGS sequence"/>
</dbReference>
<gene>
    <name evidence="1" type="ORF">E5339_21300</name>
</gene>
<dbReference type="GO" id="GO:0016740">
    <property type="term" value="F:transferase activity"/>
    <property type="evidence" value="ECO:0007669"/>
    <property type="project" value="UniProtKB-KW"/>
</dbReference>
<reference evidence="1 2" key="1">
    <citation type="submission" date="2019-04" db="EMBL/GenBank/DDBJ databases">
        <title>Microbes associate with the intestines of laboratory mice.</title>
        <authorList>
            <person name="Navarre W."/>
            <person name="Wong E."/>
            <person name="Huang K."/>
            <person name="Tropini C."/>
            <person name="Ng K."/>
            <person name="Yu B."/>
        </authorList>
    </citation>
    <scope>NUCLEOTIDE SEQUENCE [LARGE SCALE GENOMIC DNA]</scope>
    <source>
        <strain evidence="1 2">NM22_B1</strain>
    </source>
</reference>
<dbReference type="Pfam" id="PF08843">
    <property type="entry name" value="AbiEii"/>
    <property type="match status" value="1"/>
</dbReference>
<evidence type="ECO:0000313" key="2">
    <source>
        <dbReference type="Proteomes" id="UP000310760"/>
    </source>
</evidence>
<dbReference type="RefSeq" id="WP_135952823.1">
    <property type="nucleotide sequence ID" value="NZ_SRYJ01000125.1"/>
</dbReference>
<dbReference type="EMBL" id="SRYJ01000125">
    <property type="protein sequence ID" value="TGY65166.1"/>
    <property type="molecule type" value="Genomic_DNA"/>
</dbReference>
<dbReference type="Gene3D" id="3.10.450.620">
    <property type="entry name" value="JHP933, nucleotidyltransferase-like core domain"/>
    <property type="match status" value="1"/>
</dbReference>
<comment type="caution">
    <text evidence="1">The sequence shown here is derived from an EMBL/GenBank/DDBJ whole genome shotgun (WGS) entry which is preliminary data.</text>
</comment>
<evidence type="ECO:0000313" key="1">
    <source>
        <dbReference type="EMBL" id="TGY65166.1"/>
    </source>
</evidence>
<feature type="non-terminal residue" evidence="1">
    <location>
        <position position="102"/>
    </location>
</feature>
<organism evidence="1 2">
    <name type="scientific">Phocaeicola sartorii</name>
    <dbReference type="NCBI Taxonomy" id="671267"/>
    <lineage>
        <taxon>Bacteria</taxon>
        <taxon>Pseudomonadati</taxon>
        <taxon>Bacteroidota</taxon>
        <taxon>Bacteroidia</taxon>
        <taxon>Bacteroidales</taxon>
        <taxon>Bacteroidaceae</taxon>
        <taxon>Phocaeicola</taxon>
    </lineage>
</organism>
<proteinExistence type="predicted"/>